<dbReference type="PANTHER" id="PTHR45947:SF3">
    <property type="entry name" value="SULFOQUINOVOSYL TRANSFERASE SQD2"/>
    <property type="match status" value="1"/>
</dbReference>
<dbReference type="Pfam" id="PF13692">
    <property type="entry name" value="Glyco_trans_1_4"/>
    <property type="match status" value="1"/>
</dbReference>
<reference evidence="4" key="1">
    <citation type="journal article" date="2019" name="Int. J. Syst. Evol. Microbiol.">
        <title>The Global Catalogue of Microorganisms (GCM) 10K type strain sequencing project: providing services to taxonomists for standard genome sequencing and annotation.</title>
        <authorList>
            <consortium name="The Broad Institute Genomics Platform"/>
            <consortium name="The Broad Institute Genome Sequencing Center for Infectious Disease"/>
            <person name="Wu L."/>
            <person name="Ma J."/>
        </authorList>
    </citation>
    <scope>NUCLEOTIDE SEQUENCE [LARGE SCALE GENOMIC DNA]</scope>
    <source>
        <strain evidence="4">CCUG 61697</strain>
    </source>
</reference>
<dbReference type="InterPro" id="IPR028098">
    <property type="entry name" value="Glyco_trans_4-like_N"/>
</dbReference>
<sequence length="403" mass="44872">MKVLVATDAWYPQVNGVVCTYERLAKEIARRGEVLHFLTPQDFRTVPCPTYPEIRLALTRPRKIARAIEEIAPDFIHIATEGPVGLMTRRYCITRKRPFTTSYHTRFPEYVSARLPIPLKLGYMFERWFHGRAAGTFVATPSLASQLEEEGFERLMYWSRGVDTELFRPRPVRLFGDEPVFLYVGRIAVEKNIEAFLNLDLPGRKVLTGGGPQAAELEKRYPDAIFTGPKHGEELAEIYASADVFVFPSLTDTFGLVLLEAMASGVPVAAYPVCGPKDVVTDPTAGALHEDLRQATLAALDLKGEDARDHALKFSWEASADQFLENVLAANDVLPRRRALARWRASNRSQIERRPGWGETGPSRTYASIGGRLGDSASTRKWGGRAGKSRVPASPANEKIAND</sequence>
<dbReference type="EMBL" id="JBHTJO010000001">
    <property type="protein sequence ID" value="MFD0987661.1"/>
    <property type="molecule type" value="Genomic_DNA"/>
</dbReference>
<dbReference type="PANTHER" id="PTHR45947">
    <property type="entry name" value="SULFOQUINOVOSYL TRANSFERASE SQD2"/>
    <property type="match status" value="1"/>
</dbReference>
<dbReference type="EC" id="2.4.-.-" evidence="3"/>
<proteinExistence type="predicted"/>
<feature type="region of interest" description="Disordered" evidence="1">
    <location>
        <begin position="352"/>
        <end position="403"/>
    </location>
</feature>
<accession>A0ABW3JBP7</accession>
<name>A0ABW3JBP7_9HYPH</name>
<feature type="domain" description="Glycosyltransferase subfamily 4-like N-terminal" evidence="2">
    <location>
        <begin position="15"/>
        <end position="165"/>
    </location>
</feature>
<evidence type="ECO:0000256" key="1">
    <source>
        <dbReference type="SAM" id="MobiDB-lite"/>
    </source>
</evidence>
<gene>
    <name evidence="3" type="ORF">ACFQ2F_11195</name>
</gene>
<dbReference type="GO" id="GO:0016757">
    <property type="term" value="F:glycosyltransferase activity"/>
    <property type="evidence" value="ECO:0007669"/>
    <property type="project" value="UniProtKB-KW"/>
</dbReference>
<dbReference type="SUPFAM" id="SSF53756">
    <property type="entry name" value="UDP-Glycosyltransferase/glycogen phosphorylase"/>
    <property type="match status" value="1"/>
</dbReference>
<evidence type="ECO:0000259" key="2">
    <source>
        <dbReference type="Pfam" id="PF13439"/>
    </source>
</evidence>
<organism evidence="3 4">
    <name type="scientific">Methyloligella solikamskensis</name>
    <dbReference type="NCBI Taxonomy" id="1177756"/>
    <lineage>
        <taxon>Bacteria</taxon>
        <taxon>Pseudomonadati</taxon>
        <taxon>Pseudomonadota</taxon>
        <taxon>Alphaproteobacteria</taxon>
        <taxon>Hyphomicrobiales</taxon>
        <taxon>Hyphomicrobiaceae</taxon>
        <taxon>Methyloligella</taxon>
    </lineage>
</organism>
<dbReference type="CDD" id="cd03814">
    <property type="entry name" value="GT4-like"/>
    <property type="match status" value="1"/>
</dbReference>
<keyword evidence="4" id="KW-1185">Reference proteome</keyword>
<dbReference type="Gene3D" id="3.40.50.2000">
    <property type="entry name" value="Glycogen Phosphorylase B"/>
    <property type="match status" value="2"/>
</dbReference>
<dbReference type="InterPro" id="IPR050194">
    <property type="entry name" value="Glycosyltransferase_grp1"/>
</dbReference>
<evidence type="ECO:0000313" key="4">
    <source>
        <dbReference type="Proteomes" id="UP001597102"/>
    </source>
</evidence>
<evidence type="ECO:0000313" key="3">
    <source>
        <dbReference type="EMBL" id="MFD0987661.1"/>
    </source>
</evidence>
<dbReference type="Proteomes" id="UP001597102">
    <property type="component" value="Unassembled WGS sequence"/>
</dbReference>
<keyword evidence="3" id="KW-0808">Transferase</keyword>
<keyword evidence="3" id="KW-0328">Glycosyltransferase</keyword>
<dbReference type="RefSeq" id="WP_379089863.1">
    <property type="nucleotide sequence ID" value="NZ_JBHTJO010000001.1"/>
</dbReference>
<dbReference type="Pfam" id="PF13439">
    <property type="entry name" value="Glyco_transf_4"/>
    <property type="match status" value="1"/>
</dbReference>
<comment type="caution">
    <text evidence="3">The sequence shown here is derived from an EMBL/GenBank/DDBJ whole genome shotgun (WGS) entry which is preliminary data.</text>
</comment>
<protein>
    <submittedName>
        <fullName evidence="3">Glycosyltransferase family 4 protein</fullName>
        <ecNumber evidence="3">2.4.-.-</ecNumber>
    </submittedName>
</protein>